<feature type="transmembrane region" description="Helical" evidence="9">
    <location>
        <begin position="116"/>
        <end position="137"/>
    </location>
</feature>
<evidence type="ECO:0000256" key="3">
    <source>
        <dbReference type="ARBA" id="ARBA00022475"/>
    </source>
</evidence>
<keyword evidence="7 9" id="KW-0472">Membrane</keyword>
<dbReference type="RefSeq" id="WP_250827228.1">
    <property type="nucleotide sequence ID" value="NZ_JAMOIL010000011.1"/>
</dbReference>
<evidence type="ECO:0000256" key="2">
    <source>
        <dbReference type="ARBA" id="ARBA00022448"/>
    </source>
</evidence>
<feature type="transmembrane region" description="Helical" evidence="9">
    <location>
        <begin position="184"/>
        <end position="202"/>
    </location>
</feature>
<feature type="transmembrane region" description="Helical" evidence="9">
    <location>
        <begin position="286"/>
        <end position="304"/>
    </location>
</feature>
<name>A0A9X2IET8_9ACTN</name>
<accession>A0A9X2IET8</accession>
<comment type="caution">
    <text evidence="10">The sequence shown here is derived from an EMBL/GenBank/DDBJ whole genome shotgun (WGS) entry which is preliminary data.</text>
</comment>
<feature type="transmembrane region" description="Helical" evidence="9">
    <location>
        <begin position="316"/>
        <end position="338"/>
    </location>
</feature>
<feature type="transmembrane region" description="Helical" evidence="9">
    <location>
        <begin position="264"/>
        <end position="281"/>
    </location>
</feature>
<dbReference type="EMBL" id="JAMOIL010000011">
    <property type="protein sequence ID" value="MCM0620647.1"/>
    <property type="molecule type" value="Genomic_DNA"/>
</dbReference>
<dbReference type="GO" id="GO:0022857">
    <property type="term" value="F:transmembrane transporter activity"/>
    <property type="evidence" value="ECO:0007669"/>
    <property type="project" value="InterPro"/>
</dbReference>
<dbReference type="CDD" id="cd06579">
    <property type="entry name" value="TM_PBP1_transp_AraH_like"/>
    <property type="match status" value="1"/>
</dbReference>
<feature type="transmembrane region" description="Helical" evidence="9">
    <location>
        <begin position="57"/>
        <end position="80"/>
    </location>
</feature>
<dbReference type="Proteomes" id="UP001139485">
    <property type="component" value="Unassembled WGS sequence"/>
</dbReference>
<evidence type="ECO:0000256" key="5">
    <source>
        <dbReference type="ARBA" id="ARBA00022692"/>
    </source>
</evidence>
<dbReference type="PANTHER" id="PTHR32196:SF71">
    <property type="entry name" value="AUTOINDUCER 2 IMPORT SYSTEM PERMEASE PROTEIN LSRD"/>
    <property type="match status" value="1"/>
</dbReference>
<keyword evidence="3" id="KW-1003">Cell membrane</keyword>
<evidence type="ECO:0000256" key="4">
    <source>
        <dbReference type="ARBA" id="ARBA00022519"/>
    </source>
</evidence>
<keyword evidence="6 9" id="KW-1133">Transmembrane helix</keyword>
<feature type="transmembrane region" description="Helical" evidence="9">
    <location>
        <begin position="233"/>
        <end position="252"/>
    </location>
</feature>
<gene>
    <name evidence="10" type="ORF">M8330_10115</name>
</gene>
<sequence length="361" mass="37384">MSTLTQAPTTEGRTYPSYSRSLARRVLATREFAVIGLFVLVYVFSTATIDNFSSPLTLYYLFLDNIPILLIALPMAAVIVTGEIDLSVASIVGLSSCLVGLLHVDAGLSMGAAIGLALLAGVVAGAFNGFLVAYVGLPSLAVTIGTLALYRGIAEGLLGTQAKTDFPQGWKDLATAQLGNASPYPVVLLLVAVLAVLFAWMLHFSSFGRGIFEIGLNDEAAHFTGVNVARTKLTLFVLSGVVSALAGVYYTLRYGSARGDNATGMELQVIAAVLLGGVSIFGGRGALHGVLAGVLLIGVIRSAMTLEGLTVNVTNIVIGALLVASVISTSLLAWFATVRARRASGSRSGPTTAAGKRSLSN</sequence>
<keyword evidence="5 9" id="KW-0812">Transmembrane</keyword>
<evidence type="ECO:0000256" key="1">
    <source>
        <dbReference type="ARBA" id="ARBA00004651"/>
    </source>
</evidence>
<evidence type="ECO:0000256" key="8">
    <source>
        <dbReference type="ARBA" id="ARBA00039381"/>
    </source>
</evidence>
<dbReference type="GO" id="GO:0005886">
    <property type="term" value="C:plasma membrane"/>
    <property type="evidence" value="ECO:0007669"/>
    <property type="project" value="UniProtKB-SubCell"/>
</dbReference>
<dbReference type="Pfam" id="PF02653">
    <property type="entry name" value="BPD_transp_2"/>
    <property type="match status" value="1"/>
</dbReference>
<dbReference type="PANTHER" id="PTHR32196">
    <property type="entry name" value="ABC TRANSPORTER PERMEASE PROTEIN YPHD-RELATED-RELATED"/>
    <property type="match status" value="1"/>
</dbReference>
<comment type="subcellular location">
    <subcellularLocation>
        <location evidence="1">Cell membrane</location>
        <topology evidence="1">Multi-pass membrane protein</topology>
    </subcellularLocation>
</comment>
<dbReference type="InterPro" id="IPR001851">
    <property type="entry name" value="ABC_transp_permease"/>
</dbReference>
<evidence type="ECO:0000256" key="9">
    <source>
        <dbReference type="SAM" id="Phobius"/>
    </source>
</evidence>
<evidence type="ECO:0000313" key="10">
    <source>
        <dbReference type="EMBL" id="MCM0620647.1"/>
    </source>
</evidence>
<evidence type="ECO:0000313" key="11">
    <source>
        <dbReference type="Proteomes" id="UP001139485"/>
    </source>
</evidence>
<reference evidence="10" key="1">
    <citation type="submission" date="2022-05" db="EMBL/GenBank/DDBJ databases">
        <authorList>
            <person name="Tuo L."/>
        </authorList>
    </citation>
    <scope>NUCLEOTIDE SEQUENCE</scope>
    <source>
        <strain evidence="10">BSK12Z-4</strain>
    </source>
</reference>
<organism evidence="10 11">
    <name type="scientific">Nocardioides bruguierae</name>
    <dbReference type="NCBI Taxonomy" id="2945102"/>
    <lineage>
        <taxon>Bacteria</taxon>
        <taxon>Bacillati</taxon>
        <taxon>Actinomycetota</taxon>
        <taxon>Actinomycetes</taxon>
        <taxon>Propionibacteriales</taxon>
        <taxon>Nocardioidaceae</taxon>
        <taxon>Nocardioides</taxon>
    </lineage>
</organism>
<evidence type="ECO:0000256" key="6">
    <source>
        <dbReference type="ARBA" id="ARBA00022989"/>
    </source>
</evidence>
<keyword evidence="4" id="KW-0997">Cell inner membrane</keyword>
<feature type="transmembrane region" description="Helical" evidence="9">
    <location>
        <begin position="27"/>
        <end position="45"/>
    </location>
</feature>
<feature type="transmembrane region" description="Helical" evidence="9">
    <location>
        <begin position="86"/>
        <end position="104"/>
    </location>
</feature>
<dbReference type="AlphaFoldDB" id="A0A9X2IET8"/>
<keyword evidence="2" id="KW-0813">Transport</keyword>
<protein>
    <recommendedName>
        <fullName evidence="8">Autoinducer 2 import system permease protein LsrD</fullName>
    </recommendedName>
</protein>
<evidence type="ECO:0000256" key="7">
    <source>
        <dbReference type="ARBA" id="ARBA00023136"/>
    </source>
</evidence>
<keyword evidence="11" id="KW-1185">Reference proteome</keyword>
<proteinExistence type="predicted"/>